<comment type="caution">
    <text evidence="1">The sequence shown here is derived from an EMBL/GenBank/DDBJ whole genome shotgun (WGS) entry which is preliminary data.</text>
</comment>
<name>A0AA86NKD3_9EUKA</name>
<dbReference type="InterPro" id="IPR014347">
    <property type="entry name" value="Tautomerase/MIF_sf"/>
</dbReference>
<dbReference type="EMBL" id="CATOUU010000227">
    <property type="protein sequence ID" value="CAI9921649.1"/>
    <property type="molecule type" value="Genomic_DNA"/>
</dbReference>
<evidence type="ECO:0000313" key="3">
    <source>
        <dbReference type="EMBL" id="CAI9951507.1"/>
    </source>
</evidence>
<organism evidence="1">
    <name type="scientific">Hexamita inflata</name>
    <dbReference type="NCBI Taxonomy" id="28002"/>
    <lineage>
        <taxon>Eukaryota</taxon>
        <taxon>Metamonada</taxon>
        <taxon>Diplomonadida</taxon>
        <taxon>Hexamitidae</taxon>
        <taxon>Hexamitinae</taxon>
        <taxon>Hexamita</taxon>
    </lineage>
</organism>
<dbReference type="EMBL" id="CAXDID020000160">
    <property type="protein sequence ID" value="CAL6044421.1"/>
    <property type="molecule type" value="Genomic_DNA"/>
</dbReference>
<reference evidence="4 7" key="2">
    <citation type="submission" date="2024-07" db="EMBL/GenBank/DDBJ databases">
        <authorList>
            <person name="Akdeniz Z."/>
        </authorList>
    </citation>
    <scope>NUCLEOTIDE SEQUENCE [LARGE SCALE GENOMIC DNA]</scope>
</reference>
<dbReference type="Gene3D" id="3.30.429.10">
    <property type="entry name" value="Macrophage Migration Inhibitory Factor"/>
    <property type="match status" value="1"/>
</dbReference>
<evidence type="ECO:0000313" key="6">
    <source>
        <dbReference type="EMBL" id="CAL6086232.1"/>
    </source>
</evidence>
<protein>
    <submittedName>
        <fullName evidence="1">Macrophage migration inhibitory factor family protein</fullName>
    </submittedName>
    <submittedName>
        <fullName evidence="4">Macrophage_migration inhibitory factor family protein</fullName>
    </submittedName>
</protein>
<evidence type="ECO:0000313" key="2">
    <source>
        <dbReference type="EMBL" id="CAI9950199.1"/>
    </source>
</evidence>
<keyword evidence="7" id="KW-1185">Reference proteome</keyword>
<evidence type="ECO:0000313" key="1">
    <source>
        <dbReference type="EMBL" id="CAI9921649.1"/>
    </source>
</evidence>
<dbReference type="AlphaFoldDB" id="A0AA86NKD3"/>
<gene>
    <name evidence="4" type="ORF">HINF_LOCUS37190</name>
    <name evidence="2" type="ORF">HINF_LOCUS37844</name>
    <name evidence="3" type="ORF">HINF_LOCUS39152</name>
    <name evidence="5" type="ORF">HINF_LOCUS40550</name>
    <name evidence="6" type="ORF">HINF_LOCUS63065</name>
    <name evidence="1" type="ORF">HINF_LOCUS9294</name>
</gene>
<proteinExistence type="predicted"/>
<dbReference type="Proteomes" id="UP001642409">
    <property type="component" value="Unassembled WGS sequence"/>
</dbReference>
<reference evidence="1" key="1">
    <citation type="submission" date="2023-06" db="EMBL/GenBank/DDBJ databases">
        <authorList>
            <person name="Kurt Z."/>
        </authorList>
    </citation>
    <scope>NUCLEOTIDE SEQUENCE</scope>
</reference>
<evidence type="ECO:0000313" key="7">
    <source>
        <dbReference type="Proteomes" id="UP001642409"/>
    </source>
</evidence>
<dbReference type="EMBL" id="CATOUU010000824">
    <property type="protein sequence ID" value="CAI9951507.1"/>
    <property type="molecule type" value="Genomic_DNA"/>
</dbReference>
<dbReference type="EMBL" id="CAXDID020000138">
    <property type="protein sequence ID" value="CAL6038064.1"/>
    <property type="molecule type" value="Genomic_DNA"/>
</dbReference>
<dbReference type="SUPFAM" id="SSF55331">
    <property type="entry name" value="Tautomerase/MIF"/>
    <property type="match status" value="1"/>
</dbReference>
<dbReference type="EMBL" id="CATOUU010000807">
    <property type="protein sequence ID" value="CAI9950199.1"/>
    <property type="molecule type" value="Genomic_DNA"/>
</dbReference>
<evidence type="ECO:0000313" key="5">
    <source>
        <dbReference type="EMBL" id="CAL6044421.1"/>
    </source>
</evidence>
<sequence length="109" mass="12358">MAQVTTWTNLDLPDLAQFMKSIIADSTGRQEALIVSTVNKLDAFKFGIYETGIFVQIGYVGTADTYRTSKVLQFIVQKLYQKYNVNKLSIYVTYNEVSRTDISINGQLM</sequence>
<evidence type="ECO:0000313" key="4">
    <source>
        <dbReference type="EMBL" id="CAL6038064.1"/>
    </source>
</evidence>
<dbReference type="EMBL" id="CAXDID020000391">
    <property type="protein sequence ID" value="CAL6086232.1"/>
    <property type="molecule type" value="Genomic_DNA"/>
</dbReference>
<accession>A0AA86NKD3</accession>